<dbReference type="Pfam" id="PF00013">
    <property type="entry name" value="KH_1"/>
    <property type="match status" value="4"/>
</dbReference>
<dbReference type="PANTHER" id="PTHR10288">
    <property type="entry name" value="KH DOMAIN CONTAINING RNA BINDING PROTEIN"/>
    <property type="match status" value="1"/>
</dbReference>
<evidence type="ECO:0000256" key="1">
    <source>
        <dbReference type="ARBA" id="ARBA00004123"/>
    </source>
</evidence>
<dbReference type="Gene3D" id="3.30.1370.10">
    <property type="entry name" value="K Homology domain, type 1"/>
    <property type="match status" value="4"/>
</dbReference>
<evidence type="ECO:0000313" key="7">
    <source>
        <dbReference type="Ensembl" id="ENSSTUP00000012789.1"/>
    </source>
</evidence>
<feature type="region of interest" description="Disordered" evidence="5">
    <location>
        <begin position="402"/>
        <end position="446"/>
    </location>
</feature>
<evidence type="ECO:0000259" key="6">
    <source>
        <dbReference type="SMART" id="SM00322"/>
    </source>
</evidence>
<dbReference type="InterPro" id="IPR004088">
    <property type="entry name" value="KH_dom_type_1"/>
</dbReference>
<reference evidence="7" key="1">
    <citation type="submission" date="2025-08" db="UniProtKB">
        <authorList>
            <consortium name="Ensembl"/>
        </authorList>
    </citation>
    <scope>IDENTIFICATION</scope>
</reference>
<feature type="compositionally biased region" description="Gly residues" evidence="5">
    <location>
        <begin position="305"/>
        <end position="328"/>
    </location>
</feature>
<feature type="region of interest" description="Disordered" evidence="5">
    <location>
        <begin position="513"/>
        <end position="534"/>
    </location>
</feature>
<dbReference type="PROSITE" id="PS50084">
    <property type="entry name" value="KH_TYPE_1"/>
    <property type="match status" value="4"/>
</dbReference>
<dbReference type="InterPro" id="IPR015096">
    <property type="entry name" value="FUBP_C"/>
</dbReference>
<evidence type="ECO:0000256" key="5">
    <source>
        <dbReference type="SAM" id="MobiDB-lite"/>
    </source>
</evidence>
<dbReference type="GeneTree" id="ENSGT00940000156051"/>
<dbReference type="InterPro" id="IPR004087">
    <property type="entry name" value="KH_dom"/>
</dbReference>
<comment type="subcellular location">
    <subcellularLocation>
        <location evidence="1">Nucleus</location>
    </subcellularLocation>
</comment>
<sequence>GGGEGFPFQTLKRSLEDGGRRDKHSFLLSLLSPSFLFSVRPSTMTEEYRVPDGMVGLIIGRGGEQINKIQQDSGCKVQIAPDSGGMPERSVSLTGNPDAIAKAKMFLDEIVSRGRGAPSSSFHESTNGQSGSMQEMMIPAGKAGLIIGKGGETIKQLQERAGVKMILIQDGSQPPNMDKPLRIIGDPYKVQQAKELVNEILRERDHAGFGDRNNFGNQMGGGGGGGGGMDVPVPRHSVGVVIGRSGEMIKKIQADAGVRIQFKPDDGAGPDKIAHIMGPPDRCEHAASIINELLQSIRGPPGPPGTGGMPQGGHGRGRGQGNWGGPPGGEVTFSIPAHKCGLVIGRGGENVKAINQQTGAFVEISRQPPPNGDPNFKLFIIRGSPQQIDHAKQLIEDKIEAPLCPLGGGPGGPGPAGPMGPYNPNPYNPGPGGPGGPPQHKGPAAADPNAAWAAYYAQYYQQQPGGAMPGQAPNAPAAAPVQADPSQAAQTPGGQPDYTKAWEEYYKKMGMAQPGGGAAAAPAAAVAGGGAGGQQDYSAAWAEYYRQQAAFYGPGGAPGQAATPQQGQQAQ</sequence>
<feature type="domain" description="K Homology" evidence="6">
    <location>
        <begin position="225"/>
        <end position="295"/>
    </location>
</feature>
<feature type="domain" description="K Homology" evidence="6">
    <location>
        <begin position="327"/>
        <end position="400"/>
    </location>
</feature>
<dbReference type="Ensembl" id="ENSSTUT00000013528.1">
    <property type="protein sequence ID" value="ENSSTUP00000012789.1"/>
    <property type="gene ID" value="ENSSTUG00000005877.1"/>
</dbReference>
<evidence type="ECO:0000256" key="2">
    <source>
        <dbReference type="ARBA" id="ARBA00022737"/>
    </source>
</evidence>
<dbReference type="CDD" id="cd22479">
    <property type="entry name" value="KH-I_FUBP2_rpt1"/>
    <property type="match status" value="1"/>
</dbReference>
<feature type="domain" description="K Homology" evidence="6">
    <location>
        <begin position="130"/>
        <end position="202"/>
    </location>
</feature>
<keyword evidence="2" id="KW-0677">Repeat</keyword>
<evidence type="ECO:0000313" key="8">
    <source>
        <dbReference type="Proteomes" id="UP000472277"/>
    </source>
</evidence>
<dbReference type="SMART" id="SM00322">
    <property type="entry name" value="KH"/>
    <property type="match status" value="4"/>
</dbReference>
<dbReference type="GO" id="GO:0003723">
    <property type="term" value="F:RNA binding"/>
    <property type="evidence" value="ECO:0007669"/>
    <property type="project" value="UniProtKB-UniRule"/>
</dbReference>
<organism evidence="7 8">
    <name type="scientific">Salmo trutta</name>
    <name type="common">Brown trout</name>
    <dbReference type="NCBI Taxonomy" id="8032"/>
    <lineage>
        <taxon>Eukaryota</taxon>
        <taxon>Metazoa</taxon>
        <taxon>Chordata</taxon>
        <taxon>Craniata</taxon>
        <taxon>Vertebrata</taxon>
        <taxon>Euteleostomi</taxon>
        <taxon>Actinopterygii</taxon>
        <taxon>Neopterygii</taxon>
        <taxon>Teleostei</taxon>
        <taxon>Protacanthopterygii</taxon>
        <taxon>Salmoniformes</taxon>
        <taxon>Salmonidae</taxon>
        <taxon>Salmoninae</taxon>
        <taxon>Salmo</taxon>
    </lineage>
</organism>
<evidence type="ECO:0000256" key="4">
    <source>
        <dbReference type="PROSITE-ProRule" id="PRU00117"/>
    </source>
</evidence>
<dbReference type="Pfam" id="PF09005">
    <property type="entry name" value="FUBP_C"/>
    <property type="match status" value="2"/>
</dbReference>
<dbReference type="InterPro" id="IPR047370">
    <property type="entry name" value="KH-I_FUBP2_rpt3"/>
</dbReference>
<dbReference type="InterPro" id="IPR047369">
    <property type="entry name" value="KH-I_FUBP2_rpt2"/>
</dbReference>
<feature type="compositionally biased region" description="Pro residues" evidence="5">
    <location>
        <begin position="412"/>
        <end position="437"/>
    </location>
</feature>
<dbReference type="InterPro" id="IPR047372">
    <property type="entry name" value="KH-I_FUBP2_rpt1"/>
</dbReference>
<feature type="compositionally biased region" description="Low complexity" evidence="5">
    <location>
        <begin position="466"/>
        <end position="490"/>
    </location>
</feature>
<dbReference type="InterPro" id="IPR047371">
    <property type="entry name" value="KH-I_FUBP2_rpt4"/>
</dbReference>
<proteinExistence type="predicted"/>
<dbReference type="FunFam" id="3.30.1370.10:FF:000007">
    <property type="entry name" value="far upstream element-binding protein 1 isoform X1"/>
    <property type="match status" value="1"/>
</dbReference>
<dbReference type="InterPro" id="IPR036612">
    <property type="entry name" value="KH_dom_type_1_sf"/>
</dbReference>
<dbReference type="CDD" id="cd22482">
    <property type="entry name" value="KH-I_FUBP2_rpt2"/>
    <property type="match status" value="1"/>
</dbReference>
<gene>
    <name evidence="7" type="primary">KHSRP</name>
    <name evidence="7" type="synonym">LOC115147622</name>
</gene>
<feature type="region of interest" description="Disordered" evidence="5">
    <location>
        <begin position="466"/>
        <end position="499"/>
    </location>
</feature>
<protein>
    <submittedName>
        <fullName evidence="7">KH-type splicing regulatory protein</fullName>
    </submittedName>
</protein>
<keyword evidence="4" id="KW-0694">RNA-binding</keyword>
<dbReference type="GO" id="GO:0005634">
    <property type="term" value="C:nucleus"/>
    <property type="evidence" value="ECO:0007669"/>
    <property type="project" value="UniProtKB-SubCell"/>
</dbReference>
<reference evidence="7" key="2">
    <citation type="submission" date="2025-09" db="UniProtKB">
        <authorList>
            <consortium name="Ensembl"/>
        </authorList>
    </citation>
    <scope>IDENTIFICATION</scope>
</reference>
<dbReference type="CDD" id="cd22485">
    <property type="entry name" value="KH-I_FUBP2_rpt3"/>
    <property type="match status" value="1"/>
</dbReference>
<name>A0A673WLC2_SALTR</name>
<feature type="region of interest" description="Disordered" evidence="5">
    <location>
        <begin position="298"/>
        <end position="331"/>
    </location>
</feature>
<dbReference type="GO" id="GO:0006355">
    <property type="term" value="P:regulation of DNA-templated transcription"/>
    <property type="evidence" value="ECO:0007669"/>
    <property type="project" value="InterPro"/>
</dbReference>
<dbReference type="CDD" id="cd22488">
    <property type="entry name" value="KH-I_FUBP2_rpt4"/>
    <property type="match status" value="1"/>
</dbReference>
<accession>A0A673WLC2</accession>
<dbReference type="Proteomes" id="UP000472277">
    <property type="component" value="Chromosome 14"/>
</dbReference>
<feature type="domain" description="K Homology" evidence="6">
    <location>
        <begin position="42"/>
        <end position="112"/>
    </location>
</feature>
<dbReference type="SUPFAM" id="SSF54791">
    <property type="entry name" value="Eukaryotic type KH-domain (KH-domain type I)"/>
    <property type="match status" value="4"/>
</dbReference>
<keyword evidence="3" id="KW-0539">Nucleus</keyword>
<keyword evidence="8" id="KW-1185">Reference proteome</keyword>
<dbReference type="AlphaFoldDB" id="A0A673WLC2"/>
<evidence type="ECO:0000256" key="3">
    <source>
        <dbReference type="ARBA" id="ARBA00023242"/>
    </source>
</evidence>